<dbReference type="InterPro" id="IPR021836">
    <property type="entry name" value="DUF3429"/>
</dbReference>
<dbReference type="Pfam" id="PF11911">
    <property type="entry name" value="DUF3429"/>
    <property type="match status" value="1"/>
</dbReference>
<evidence type="ECO:0000256" key="2">
    <source>
        <dbReference type="SAM" id="Phobius"/>
    </source>
</evidence>
<feature type="transmembrane region" description="Helical" evidence="2">
    <location>
        <begin position="88"/>
        <end position="108"/>
    </location>
</feature>
<feature type="compositionally biased region" description="Basic and acidic residues" evidence="1">
    <location>
        <begin position="1"/>
        <end position="16"/>
    </location>
</feature>
<keyword evidence="4" id="KW-1185">Reference proteome</keyword>
<feature type="transmembrane region" description="Helical" evidence="2">
    <location>
        <begin position="55"/>
        <end position="76"/>
    </location>
</feature>
<proteinExistence type="predicted"/>
<evidence type="ECO:0000313" key="4">
    <source>
        <dbReference type="Proteomes" id="UP000640426"/>
    </source>
</evidence>
<feature type="transmembrane region" description="Helical" evidence="2">
    <location>
        <begin position="30"/>
        <end position="49"/>
    </location>
</feature>
<organism evidence="3 4">
    <name type="scientific">Sphingomonas mollis</name>
    <dbReference type="NCBI Taxonomy" id="2795726"/>
    <lineage>
        <taxon>Bacteria</taxon>
        <taxon>Pseudomonadati</taxon>
        <taxon>Pseudomonadota</taxon>
        <taxon>Alphaproteobacteria</taxon>
        <taxon>Sphingomonadales</taxon>
        <taxon>Sphingomonadaceae</taxon>
        <taxon>Sphingomonas</taxon>
    </lineage>
</organism>
<reference evidence="4" key="1">
    <citation type="submission" date="2020-12" db="EMBL/GenBank/DDBJ databases">
        <title>Hymenobacter sp.</title>
        <authorList>
            <person name="Kim M.K."/>
        </authorList>
    </citation>
    <scope>NUCLEOTIDE SEQUENCE [LARGE SCALE GENOMIC DNA]</scope>
    <source>
        <strain evidence="4">BT553</strain>
    </source>
</reference>
<dbReference type="EMBL" id="JAELXS010000006">
    <property type="protein sequence ID" value="MBJ6122482.1"/>
    <property type="molecule type" value="Genomic_DNA"/>
</dbReference>
<accession>A0ABS0XR22</accession>
<name>A0ABS0XR22_9SPHN</name>
<dbReference type="Proteomes" id="UP000640426">
    <property type="component" value="Unassembled WGS sequence"/>
</dbReference>
<gene>
    <name evidence="3" type="ORF">JAO74_11845</name>
</gene>
<evidence type="ECO:0000256" key="1">
    <source>
        <dbReference type="SAM" id="MobiDB-lite"/>
    </source>
</evidence>
<feature type="transmembrane region" description="Helical" evidence="2">
    <location>
        <begin position="146"/>
        <end position="163"/>
    </location>
</feature>
<keyword evidence="2" id="KW-0472">Membrane</keyword>
<protein>
    <submittedName>
        <fullName evidence="3">DUF3429 domain-containing protein</fullName>
    </submittedName>
</protein>
<sequence>MADRQADRAGGGDRRAGGGVNGSIDRTTRLLGFAGLLPQAALLVGLATGHDGLGVLHGMAFVYAALIFSFLGGIWWGWAVRRSSGQGALAGLAVAPTLVTILLVGVALHGSLRWALVGLGSGLLLTLLVDRHLVATGEAPTGWMGLRVPLSVGLGVLTILTGVV</sequence>
<evidence type="ECO:0000313" key="3">
    <source>
        <dbReference type="EMBL" id="MBJ6122482.1"/>
    </source>
</evidence>
<feature type="region of interest" description="Disordered" evidence="1">
    <location>
        <begin position="1"/>
        <end position="20"/>
    </location>
</feature>
<comment type="caution">
    <text evidence="3">The sequence shown here is derived from an EMBL/GenBank/DDBJ whole genome shotgun (WGS) entry which is preliminary data.</text>
</comment>
<keyword evidence="2" id="KW-0812">Transmembrane</keyword>
<keyword evidence="2" id="KW-1133">Transmembrane helix</keyword>